<dbReference type="SUPFAM" id="SSF56112">
    <property type="entry name" value="Protein kinase-like (PK-like)"/>
    <property type="match status" value="1"/>
</dbReference>
<feature type="domain" description="Protein kinase" evidence="9">
    <location>
        <begin position="57"/>
        <end position="312"/>
    </location>
</feature>
<dbReference type="InterPro" id="IPR017441">
    <property type="entry name" value="Protein_kinase_ATP_BS"/>
</dbReference>
<dbReference type="Gene3D" id="1.10.510.10">
    <property type="entry name" value="Transferase(Phosphotransferase) domain 1"/>
    <property type="match status" value="1"/>
</dbReference>
<feature type="compositionally biased region" description="Polar residues" evidence="8">
    <location>
        <begin position="1"/>
        <end position="19"/>
    </location>
</feature>
<dbReference type="Proteomes" id="UP000291144">
    <property type="component" value="Unassembled WGS sequence"/>
</dbReference>
<keyword evidence="4 7" id="KW-0547">Nucleotide-binding</keyword>
<evidence type="ECO:0000256" key="7">
    <source>
        <dbReference type="PROSITE-ProRule" id="PRU10141"/>
    </source>
</evidence>
<dbReference type="SMART" id="SM00220">
    <property type="entry name" value="S_TKc"/>
    <property type="match status" value="1"/>
</dbReference>
<feature type="binding site" evidence="7">
    <location>
        <position position="86"/>
    </location>
    <ligand>
        <name>ATP</name>
        <dbReference type="ChEBI" id="CHEBI:30616"/>
    </ligand>
</feature>
<evidence type="ECO:0000256" key="6">
    <source>
        <dbReference type="ARBA" id="ARBA00022840"/>
    </source>
</evidence>
<keyword evidence="2 10" id="KW-0723">Serine/threonine-protein kinase</keyword>
<evidence type="ECO:0000256" key="3">
    <source>
        <dbReference type="ARBA" id="ARBA00022679"/>
    </source>
</evidence>
<evidence type="ECO:0000313" key="11">
    <source>
        <dbReference type="Proteomes" id="UP000291144"/>
    </source>
</evidence>
<keyword evidence="5 10" id="KW-0418">Kinase</keyword>
<dbReference type="CDD" id="cd14014">
    <property type="entry name" value="STKc_PknB_like"/>
    <property type="match status" value="1"/>
</dbReference>
<protein>
    <recommendedName>
        <fullName evidence="1">non-specific serine/threonine protein kinase</fullName>
        <ecNumber evidence="1">2.7.11.1</ecNumber>
    </recommendedName>
</protein>
<proteinExistence type="predicted"/>
<evidence type="ECO:0000256" key="5">
    <source>
        <dbReference type="ARBA" id="ARBA00022777"/>
    </source>
</evidence>
<sequence>MGCPQALTTRTAVSQQAGTVGTPPDPKGQPMNAVADLAEVVTEPVTAPSGRLVAGRYRLRSLLGRGAMGRVWLAEDELLCRPVALKQHLANDTGSVGEARAARARSLNEARTAARVTHDGVVRILDLVREGSLPWIVMEPLSGQTLAQVIATDGPLSIDRVIRLALRLLDVLRSVHAAGIVHRDVKPGNVQLCADGRVVLTDFGVACMHDEDFDWPHGVVAGSPAFMSPEQLRGDEPAPPSDLFSLGATLYAAVEGRTPFDQGGLWATLTAVAENPPGPWLRAGRVRPVIAGLLAKDPAARLTIGAARTALLDLALT</sequence>
<evidence type="ECO:0000313" key="10">
    <source>
        <dbReference type="EMBL" id="TCC57651.1"/>
    </source>
</evidence>
<dbReference type="GO" id="GO:0004674">
    <property type="term" value="F:protein serine/threonine kinase activity"/>
    <property type="evidence" value="ECO:0007669"/>
    <property type="project" value="UniProtKB-KW"/>
</dbReference>
<keyword evidence="6 7" id="KW-0067">ATP-binding</keyword>
<dbReference type="Pfam" id="PF00069">
    <property type="entry name" value="Pkinase"/>
    <property type="match status" value="1"/>
</dbReference>
<gene>
    <name evidence="10" type="ORF">E0H73_30265</name>
</gene>
<evidence type="ECO:0000256" key="4">
    <source>
        <dbReference type="ARBA" id="ARBA00022741"/>
    </source>
</evidence>
<dbReference type="PROSITE" id="PS00107">
    <property type="entry name" value="PROTEIN_KINASE_ATP"/>
    <property type="match status" value="1"/>
</dbReference>
<dbReference type="InterPro" id="IPR011009">
    <property type="entry name" value="Kinase-like_dom_sf"/>
</dbReference>
<name>A0A4R0KBF1_9ACTN</name>
<organism evidence="10 11">
    <name type="scientific">Kribbella pittospori</name>
    <dbReference type="NCBI Taxonomy" id="722689"/>
    <lineage>
        <taxon>Bacteria</taxon>
        <taxon>Bacillati</taxon>
        <taxon>Actinomycetota</taxon>
        <taxon>Actinomycetes</taxon>
        <taxon>Propionibacteriales</taxon>
        <taxon>Kribbellaceae</taxon>
        <taxon>Kribbella</taxon>
    </lineage>
</organism>
<feature type="region of interest" description="Disordered" evidence="8">
    <location>
        <begin position="1"/>
        <end position="30"/>
    </location>
</feature>
<dbReference type="GO" id="GO:0005524">
    <property type="term" value="F:ATP binding"/>
    <property type="evidence" value="ECO:0007669"/>
    <property type="project" value="UniProtKB-UniRule"/>
</dbReference>
<dbReference type="PROSITE" id="PS50011">
    <property type="entry name" value="PROTEIN_KINASE_DOM"/>
    <property type="match status" value="1"/>
</dbReference>
<dbReference type="EC" id="2.7.11.1" evidence="1"/>
<dbReference type="PANTHER" id="PTHR43289">
    <property type="entry name" value="MITOGEN-ACTIVATED PROTEIN KINASE KINASE KINASE 20-RELATED"/>
    <property type="match status" value="1"/>
</dbReference>
<evidence type="ECO:0000256" key="1">
    <source>
        <dbReference type="ARBA" id="ARBA00012513"/>
    </source>
</evidence>
<dbReference type="AlphaFoldDB" id="A0A4R0KBF1"/>
<dbReference type="InterPro" id="IPR000719">
    <property type="entry name" value="Prot_kinase_dom"/>
</dbReference>
<evidence type="ECO:0000259" key="9">
    <source>
        <dbReference type="PROSITE" id="PS50011"/>
    </source>
</evidence>
<dbReference type="PANTHER" id="PTHR43289:SF6">
    <property type="entry name" value="SERINE_THREONINE-PROTEIN KINASE NEKL-3"/>
    <property type="match status" value="1"/>
</dbReference>
<comment type="caution">
    <text evidence="10">The sequence shown here is derived from an EMBL/GenBank/DDBJ whole genome shotgun (WGS) entry which is preliminary data.</text>
</comment>
<reference evidence="10 11" key="1">
    <citation type="submission" date="2019-02" db="EMBL/GenBank/DDBJ databases">
        <title>Kribbella capetownensis sp. nov. and Kribbella speibonae sp. nov., isolated from soil.</title>
        <authorList>
            <person name="Curtis S.M."/>
            <person name="Norton I."/>
            <person name="Everest G.J."/>
            <person name="Meyers P.R."/>
        </authorList>
    </citation>
    <scope>NUCLEOTIDE SEQUENCE [LARGE SCALE GENOMIC DNA]</scope>
    <source>
        <strain evidence="10 11">NRRL B-24813</strain>
    </source>
</reference>
<accession>A0A4R0KBF1</accession>
<dbReference type="Gene3D" id="3.30.200.20">
    <property type="entry name" value="Phosphorylase Kinase, domain 1"/>
    <property type="match status" value="1"/>
</dbReference>
<dbReference type="OrthoDB" id="9762169at2"/>
<keyword evidence="3" id="KW-0808">Transferase</keyword>
<evidence type="ECO:0000256" key="2">
    <source>
        <dbReference type="ARBA" id="ARBA00022527"/>
    </source>
</evidence>
<dbReference type="EMBL" id="SJKB01000010">
    <property type="protein sequence ID" value="TCC57651.1"/>
    <property type="molecule type" value="Genomic_DNA"/>
</dbReference>
<evidence type="ECO:0000256" key="8">
    <source>
        <dbReference type="SAM" id="MobiDB-lite"/>
    </source>
</evidence>
<keyword evidence="11" id="KW-1185">Reference proteome</keyword>